<evidence type="ECO:0008006" key="4">
    <source>
        <dbReference type="Google" id="ProtNLM"/>
    </source>
</evidence>
<protein>
    <recommendedName>
        <fullName evidence="4">RNase H type-1 domain-containing protein</fullName>
    </recommendedName>
</protein>
<dbReference type="Proteomes" id="UP000813463">
    <property type="component" value="Chromosome 3"/>
</dbReference>
<proteinExistence type="predicted"/>
<organism evidence="2 3">
    <name type="scientific">Spinacia oleracea</name>
    <name type="common">Spinach</name>
    <dbReference type="NCBI Taxonomy" id="3562"/>
    <lineage>
        <taxon>Eukaryota</taxon>
        <taxon>Viridiplantae</taxon>
        <taxon>Streptophyta</taxon>
        <taxon>Embryophyta</taxon>
        <taxon>Tracheophyta</taxon>
        <taxon>Spermatophyta</taxon>
        <taxon>Magnoliopsida</taxon>
        <taxon>eudicotyledons</taxon>
        <taxon>Gunneridae</taxon>
        <taxon>Pentapetalae</taxon>
        <taxon>Caryophyllales</taxon>
        <taxon>Chenopodiaceae</taxon>
        <taxon>Chenopodioideae</taxon>
        <taxon>Anserineae</taxon>
        <taxon>Spinacia</taxon>
    </lineage>
</organism>
<reference evidence="3" key="2">
    <citation type="submission" date="2025-08" db="UniProtKB">
        <authorList>
            <consortium name="RefSeq"/>
        </authorList>
    </citation>
    <scope>IDENTIFICATION</scope>
    <source>
        <tissue evidence="3">Leaf</tissue>
    </source>
</reference>
<evidence type="ECO:0000313" key="3">
    <source>
        <dbReference type="RefSeq" id="XP_056695691.1"/>
    </source>
</evidence>
<dbReference type="GeneID" id="130470119"/>
<evidence type="ECO:0000313" key="2">
    <source>
        <dbReference type="Proteomes" id="UP000813463"/>
    </source>
</evidence>
<keyword evidence="2" id="KW-1185">Reference proteome</keyword>
<reference evidence="2" key="1">
    <citation type="journal article" date="2021" name="Nat. Commun.">
        <title>Genomic analyses provide insights into spinach domestication and the genetic basis of agronomic traits.</title>
        <authorList>
            <person name="Cai X."/>
            <person name="Sun X."/>
            <person name="Xu C."/>
            <person name="Sun H."/>
            <person name="Wang X."/>
            <person name="Ge C."/>
            <person name="Zhang Z."/>
            <person name="Wang Q."/>
            <person name="Fei Z."/>
            <person name="Jiao C."/>
            <person name="Wang Q."/>
        </authorList>
    </citation>
    <scope>NUCLEOTIDE SEQUENCE [LARGE SCALE GENOMIC DNA]</scope>
    <source>
        <strain evidence="2">cv. Varoflay</strain>
    </source>
</reference>
<accession>A0ABM3RJC1</accession>
<feature type="region of interest" description="Disordered" evidence="1">
    <location>
        <begin position="83"/>
        <end position="108"/>
    </location>
</feature>
<evidence type="ECO:0000256" key="1">
    <source>
        <dbReference type="SAM" id="MobiDB-lite"/>
    </source>
</evidence>
<gene>
    <name evidence="3" type="primary">LOC130470119</name>
</gene>
<dbReference type="RefSeq" id="XP_056695691.1">
    <property type="nucleotide sequence ID" value="XM_056839713.1"/>
</dbReference>
<name>A0ABM3RJC1_SPIOL</name>
<sequence length="206" mass="21396">MGEEWSMVFSITCWWLWRWRNARSFDSNPNIPIDQLSFIFARVGTVKKAFERSLGVVDKPATRRREVFIRRKHPGEGWVKLNTDGAAKGNPGAAGQSSRNYRNGGGSGGWATTPVRKGEWGLVAAVVGSNEEGGGSAGKGNTGLVVAAAVGSNEEDGGSAGEGNVIGEEGGVGFGGGGMAAVGFGGGGVLSPLIRWCCEDEGHVVA</sequence>